<gene>
    <name evidence="7" type="ORF">CMV30_14260</name>
</gene>
<dbReference type="PANTHER" id="PTHR43531:SF11">
    <property type="entry name" value="METHYL-ACCEPTING CHEMOTAXIS PROTEIN 3"/>
    <property type="match status" value="1"/>
</dbReference>
<protein>
    <recommendedName>
        <fullName evidence="6">Methyl-accepting transducer domain-containing protein</fullName>
    </recommendedName>
</protein>
<keyword evidence="5" id="KW-1133">Transmembrane helix</keyword>
<dbReference type="InterPro" id="IPR004089">
    <property type="entry name" value="MCPsignal_dom"/>
</dbReference>
<evidence type="ECO:0000313" key="7">
    <source>
        <dbReference type="EMBL" id="ATC66149.1"/>
    </source>
</evidence>
<name>A0A290QBV1_9BACT</name>
<feature type="compositionally biased region" description="Low complexity" evidence="4">
    <location>
        <begin position="339"/>
        <end position="355"/>
    </location>
</feature>
<feature type="compositionally biased region" description="Basic and acidic residues" evidence="4">
    <location>
        <begin position="118"/>
        <end position="127"/>
    </location>
</feature>
<keyword evidence="1" id="KW-0145">Chemotaxis</keyword>
<evidence type="ECO:0000313" key="8">
    <source>
        <dbReference type="Proteomes" id="UP000217265"/>
    </source>
</evidence>
<comment type="similarity">
    <text evidence="2">Belongs to the methyl-accepting chemotaxis (MCP) protein family.</text>
</comment>
<evidence type="ECO:0000256" key="5">
    <source>
        <dbReference type="SAM" id="Phobius"/>
    </source>
</evidence>
<accession>A0A290QBV1</accession>
<dbReference type="SUPFAM" id="SSF58104">
    <property type="entry name" value="Methyl-accepting chemotaxis protein (MCP) signaling domain"/>
    <property type="match status" value="1"/>
</dbReference>
<dbReference type="AlphaFoldDB" id="A0A290QBV1"/>
<feature type="compositionally biased region" description="Low complexity" evidence="4">
    <location>
        <begin position="95"/>
        <end position="114"/>
    </location>
</feature>
<dbReference type="GO" id="GO:0005886">
    <property type="term" value="C:plasma membrane"/>
    <property type="evidence" value="ECO:0007669"/>
    <property type="project" value="TreeGrafter"/>
</dbReference>
<dbReference type="InterPro" id="IPR004090">
    <property type="entry name" value="Chemotax_Me-accpt_rcpt"/>
</dbReference>
<keyword evidence="8" id="KW-1185">Reference proteome</keyword>
<dbReference type="GO" id="GO:0006935">
    <property type="term" value="P:chemotaxis"/>
    <property type="evidence" value="ECO:0007669"/>
    <property type="project" value="UniProtKB-KW"/>
</dbReference>
<dbReference type="SMART" id="SM00283">
    <property type="entry name" value="MA"/>
    <property type="match status" value="1"/>
</dbReference>
<dbReference type="KEGG" id="vbh:CMV30_14260"/>
<keyword evidence="3" id="KW-0807">Transducer</keyword>
<reference evidence="7 8" key="1">
    <citation type="submission" date="2017-09" db="EMBL/GenBank/DDBJ databases">
        <title>Complete genome sequence of Verrucomicrobial strain HZ-65, isolated from freshwater.</title>
        <authorList>
            <person name="Choi A."/>
        </authorList>
    </citation>
    <scope>NUCLEOTIDE SEQUENCE [LARGE SCALE GENOMIC DNA]</scope>
    <source>
        <strain evidence="7 8">HZ-65</strain>
    </source>
</reference>
<sequence length="355" mass="37218">MDPISNKIGELVDLQLRVAEAEYRAAQNRYAHLLREAIGLLAIGLFFGGGLSWLVTHRVSVTINRVTSELAEGAAQTASAASQVSASSQSLAQGSSTQASSLEETSASLEELSSMTRHNAESTRAAKDTASATHASANEGARQMQAMQQSMHAINQSSEEITKILKTIDEIAFQTNILALNAAVEAARAGEAGAGFAVVADEVRALAQRSAVAAKETADKIETSVKRSREGVQLTSEVAGSFTTIQSQIGKLEALVADIANATQEQAQGITQINDAISLMDKVTQTNAAGAEESASASEELHAQAESLNTSVHHLSHLVHGQPRTRKAAARAAAHRKSSSQLTRTPCTAHTTATA</sequence>
<evidence type="ECO:0000259" key="6">
    <source>
        <dbReference type="PROSITE" id="PS50111"/>
    </source>
</evidence>
<organism evidence="7 8">
    <name type="scientific">Nibricoccus aquaticus</name>
    <dbReference type="NCBI Taxonomy" id="2576891"/>
    <lineage>
        <taxon>Bacteria</taxon>
        <taxon>Pseudomonadati</taxon>
        <taxon>Verrucomicrobiota</taxon>
        <taxon>Opitutia</taxon>
        <taxon>Opitutales</taxon>
        <taxon>Opitutaceae</taxon>
        <taxon>Nibricoccus</taxon>
    </lineage>
</organism>
<dbReference type="Gene3D" id="1.10.287.950">
    <property type="entry name" value="Methyl-accepting chemotaxis protein"/>
    <property type="match status" value="1"/>
</dbReference>
<feature type="compositionally biased region" description="Basic residues" evidence="4">
    <location>
        <begin position="323"/>
        <end position="338"/>
    </location>
</feature>
<evidence type="ECO:0000256" key="1">
    <source>
        <dbReference type="ARBA" id="ARBA00022500"/>
    </source>
</evidence>
<dbReference type="PROSITE" id="PS50111">
    <property type="entry name" value="CHEMOTAXIS_TRANSDUC_2"/>
    <property type="match status" value="1"/>
</dbReference>
<dbReference type="PRINTS" id="PR00260">
    <property type="entry name" value="CHEMTRNSDUCR"/>
</dbReference>
<evidence type="ECO:0000256" key="2">
    <source>
        <dbReference type="ARBA" id="ARBA00029447"/>
    </source>
</evidence>
<dbReference type="GO" id="GO:0007165">
    <property type="term" value="P:signal transduction"/>
    <property type="evidence" value="ECO:0007669"/>
    <property type="project" value="UniProtKB-KW"/>
</dbReference>
<feature type="domain" description="Methyl-accepting transducer" evidence="6">
    <location>
        <begin position="73"/>
        <end position="302"/>
    </location>
</feature>
<dbReference type="InterPro" id="IPR051310">
    <property type="entry name" value="MCP_chemotaxis"/>
</dbReference>
<feature type="region of interest" description="Disordered" evidence="4">
    <location>
        <begin position="95"/>
        <end position="138"/>
    </location>
</feature>
<dbReference type="EMBL" id="CP023344">
    <property type="protein sequence ID" value="ATC66149.1"/>
    <property type="molecule type" value="Genomic_DNA"/>
</dbReference>
<dbReference type="Pfam" id="PF00015">
    <property type="entry name" value="MCPsignal"/>
    <property type="match status" value="1"/>
</dbReference>
<feature type="transmembrane region" description="Helical" evidence="5">
    <location>
        <begin position="37"/>
        <end position="55"/>
    </location>
</feature>
<evidence type="ECO:0000256" key="3">
    <source>
        <dbReference type="PROSITE-ProRule" id="PRU00284"/>
    </source>
</evidence>
<dbReference type="Proteomes" id="UP000217265">
    <property type="component" value="Chromosome"/>
</dbReference>
<keyword evidence="5" id="KW-0472">Membrane</keyword>
<feature type="region of interest" description="Disordered" evidence="4">
    <location>
        <begin position="318"/>
        <end position="355"/>
    </location>
</feature>
<dbReference type="GO" id="GO:0004888">
    <property type="term" value="F:transmembrane signaling receptor activity"/>
    <property type="evidence" value="ECO:0007669"/>
    <property type="project" value="InterPro"/>
</dbReference>
<dbReference type="PANTHER" id="PTHR43531">
    <property type="entry name" value="PROTEIN ICFG"/>
    <property type="match status" value="1"/>
</dbReference>
<proteinExistence type="inferred from homology"/>
<evidence type="ECO:0000256" key="4">
    <source>
        <dbReference type="SAM" id="MobiDB-lite"/>
    </source>
</evidence>
<keyword evidence="5" id="KW-0812">Transmembrane</keyword>